<keyword evidence="3 7" id="KW-0597">Phosphoprotein</keyword>
<evidence type="ECO:0000259" key="11">
    <source>
        <dbReference type="PROSITE" id="PS50109"/>
    </source>
</evidence>
<keyword evidence="14" id="KW-1185">Reference proteome</keyword>
<dbReference type="FunFam" id="1.10.287.130:FF:000045">
    <property type="entry name" value="Two-component system sensor histidine kinase/response regulator"/>
    <property type="match status" value="1"/>
</dbReference>
<dbReference type="Gene3D" id="2.60.40.10">
    <property type="entry name" value="Immunoglobulins"/>
    <property type="match status" value="1"/>
</dbReference>
<dbReference type="SMART" id="SM00388">
    <property type="entry name" value="HisKA"/>
    <property type="match status" value="1"/>
</dbReference>
<feature type="chain" id="PRO_5016273504" description="histidine kinase" evidence="9">
    <location>
        <begin position="25"/>
        <end position="1412"/>
    </location>
</feature>
<dbReference type="PROSITE" id="PS50109">
    <property type="entry name" value="HIS_KIN"/>
    <property type="match status" value="1"/>
</dbReference>
<evidence type="ECO:0000256" key="3">
    <source>
        <dbReference type="ARBA" id="ARBA00022553"/>
    </source>
</evidence>
<dbReference type="Proteomes" id="UP000245535">
    <property type="component" value="Unassembled WGS sequence"/>
</dbReference>
<dbReference type="OrthoDB" id="9797097at2"/>
<dbReference type="PROSITE" id="PS01124">
    <property type="entry name" value="HTH_ARAC_FAMILY_2"/>
    <property type="match status" value="1"/>
</dbReference>
<evidence type="ECO:0000313" key="13">
    <source>
        <dbReference type="EMBL" id="PWJ44600.1"/>
    </source>
</evidence>
<evidence type="ECO:0000256" key="5">
    <source>
        <dbReference type="ARBA" id="ARBA00023125"/>
    </source>
</evidence>
<dbReference type="GO" id="GO:0003700">
    <property type="term" value="F:DNA-binding transcription factor activity"/>
    <property type="evidence" value="ECO:0007669"/>
    <property type="project" value="InterPro"/>
</dbReference>
<feature type="domain" description="HTH araC/xylS-type" evidence="10">
    <location>
        <begin position="1295"/>
        <end position="1394"/>
    </location>
</feature>
<dbReference type="SMART" id="SM00448">
    <property type="entry name" value="REC"/>
    <property type="match status" value="1"/>
</dbReference>
<dbReference type="SUPFAM" id="SSF47384">
    <property type="entry name" value="Homodimeric domain of signal transducing histidine kinase"/>
    <property type="match status" value="1"/>
</dbReference>
<sequence>MKMRRYLIQSILFLICLISGSLLQAQNALSFQNISLKTDIPQASINCITQDQEGYIWIGTWSGLYRYDGYEAVNYSFVSPEKFNSRKITCLLMDDDGILWIGTHVDGLFSYDTKQHIFTKYDRRSSFKVNINNILTINKADQKIWVGTEYNGLYILDLEHKKSLNIRQGEEDGKSLLRNQVSKIYTDNYGNTWIGTGAGLQFYDEVENSFHTIFKHDVVEYVYEMKEGRGGEIWVSSKHGLLSFIPDVEKIRKGEPVFYQVHSSSKDYNKAKNTWIVQPILLLNGHEQEEVLAGTSKGFLQLSLNGKGKHLEIKESGLSSLVIRSLYQDAQQNIWVGTEQGLHLLNSNQKDFQSIEIGGETRSLQAISSIAVTDEQIWLGTWGTGLMLKEKGKALKSVSLSSSIKALEDNLGIIYDIMLDFDDNLWVITKGGGIFCVNPHNHKNGKLEDVKHYYISEGGVRFDYDHPITISKDTRGRVYFGSWNGRIYFHDSYSEGIEDLELPEAMKESTNSYPITSILRDQSGLLWVGTRGGGVWALELSQSQKKVVKAVPYTYQNGLSDNFVNQVYQSKNGTIWIATENGLSYFDGNELAKINFITVSQKNPVMEINGMIEDDNGFLWLTTPKELIRMSSSHPEQNNYSFFDRRDGLINSAFMPTANAKGDDGEIYLGGIEGVDHFNPVDIELNYQLPQPQLTKFYLQNRVIQVGDSIGSKAILPKALSTIEEIELESDQNAFSFEFSGLQHALSEKCLYAFRLKGFEEEWTYTNSIRRKATYTNIPSGAYTFELLASNNDGIWNKKPMQVEIRVLPPIWERPLAYLIYASFLVLLIGYFWRQQQLKRVEELRKVSEQKEKEVDQLKLRFFTNISHEFRTPLTLIMGPLGKLVSDTKNPYHDYHLMMYRNTHRLLMLINRLMDFNKNETIGLDLNVGQSDFHVFIKNTFEQFQYKAIDRNIKYDLQVSEEVPKEIWYSKEIVENVLYNLLSNAFKFTPKSKRIQVAVGIEQKEAQPFVSISVIDEGKGIKKDTLPFIFDRYYSKGESEGYSTGIGLSFSKRLAQVHKGELVVDSKVGFGTTFKFMIPLTDVYSANEKTQKDATSVDSIVNWENVNTILKERLREQSSEEYISGRKIALVVDDNSEVRNFVRSLLEPDFKVVTAENGLVGLEKAQENIPDVIISDVMMPEMDGFEFCEKVKSDPKTDHIPVILLTALASEDNRLKGLMHGADSYIPKPLNSNHLMIRVNKLIERSSKLQKKFNAIQSNPKSEIPSTKNNEPTVEMVGETKETKLTVDQLPPMLQKAIAVIEANVSEPEWGVDEFCDEMNLSRMQLYRKLKATTGLSANALIRKIKLKRSAELLLEGELNIKQVTYEVGFADLKYFRKCFKEEFGVTPSEYIKRESNTEDKELNLSISIERN</sequence>
<evidence type="ECO:0000256" key="6">
    <source>
        <dbReference type="ARBA" id="ARBA00023163"/>
    </source>
</evidence>
<gene>
    <name evidence="13" type="ORF">BC781_101971</name>
</gene>
<keyword evidence="6" id="KW-0804">Transcription</keyword>
<dbReference type="Gene3D" id="3.30.565.10">
    <property type="entry name" value="Histidine kinase-like ATPase, C-terminal domain"/>
    <property type="match status" value="1"/>
</dbReference>
<evidence type="ECO:0000256" key="4">
    <source>
        <dbReference type="ARBA" id="ARBA00023015"/>
    </source>
</evidence>
<evidence type="ECO:0000313" key="14">
    <source>
        <dbReference type="Proteomes" id="UP000245535"/>
    </source>
</evidence>
<dbReference type="Pfam" id="PF02518">
    <property type="entry name" value="HATPase_c"/>
    <property type="match status" value="1"/>
</dbReference>
<dbReference type="SUPFAM" id="SSF55874">
    <property type="entry name" value="ATPase domain of HSP90 chaperone/DNA topoisomerase II/histidine kinase"/>
    <property type="match status" value="1"/>
</dbReference>
<dbReference type="InterPro" id="IPR009057">
    <property type="entry name" value="Homeodomain-like_sf"/>
</dbReference>
<dbReference type="InterPro" id="IPR011123">
    <property type="entry name" value="Y_Y_Y"/>
</dbReference>
<keyword evidence="5" id="KW-0238">DNA-binding</keyword>
<protein>
    <recommendedName>
        <fullName evidence="2">histidine kinase</fullName>
        <ecNumber evidence="2">2.7.13.3</ecNumber>
    </recommendedName>
</protein>
<dbReference type="CDD" id="cd00082">
    <property type="entry name" value="HisKA"/>
    <property type="match status" value="1"/>
</dbReference>
<dbReference type="EMBL" id="QGDO01000001">
    <property type="protein sequence ID" value="PWJ44600.1"/>
    <property type="molecule type" value="Genomic_DNA"/>
</dbReference>
<dbReference type="Pfam" id="PF00512">
    <property type="entry name" value="HisKA"/>
    <property type="match status" value="1"/>
</dbReference>
<keyword evidence="13" id="KW-0418">Kinase</keyword>
<keyword evidence="9" id="KW-0732">Signal</keyword>
<dbReference type="InterPro" id="IPR001789">
    <property type="entry name" value="Sig_transdc_resp-reg_receiver"/>
</dbReference>
<dbReference type="InterPro" id="IPR003661">
    <property type="entry name" value="HisK_dim/P_dom"/>
</dbReference>
<evidence type="ECO:0000256" key="8">
    <source>
        <dbReference type="SAM" id="Coils"/>
    </source>
</evidence>
<feature type="domain" description="Histidine kinase" evidence="11">
    <location>
        <begin position="865"/>
        <end position="1082"/>
    </location>
</feature>
<accession>A0A315ZHH0</accession>
<dbReference type="SUPFAM" id="SSF52172">
    <property type="entry name" value="CheY-like"/>
    <property type="match status" value="1"/>
</dbReference>
<feature type="coiled-coil region" evidence="8">
    <location>
        <begin position="834"/>
        <end position="861"/>
    </location>
</feature>
<name>A0A315ZHH0_SEDFL</name>
<dbReference type="InterPro" id="IPR015943">
    <property type="entry name" value="WD40/YVTN_repeat-like_dom_sf"/>
</dbReference>
<keyword evidence="4" id="KW-0805">Transcription regulation</keyword>
<dbReference type="SMART" id="SM00342">
    <property type="entry name" value="HTH_ARAC"/>
    <property type="match status" value="1"/>
</dbReference>
<evidence type="ECO:0000256" key="2">
    <source>
        <dbReference type="ARBA" id="ARBA00012438"/>
    </source>
</evidence>
<dbReference type="Pfam" id="PF00072">
    <property type="entry name" value="Response_reg"/>
    <property type="match status" value="1"/>
</dbReference>
<dbReference type="InterPro" id="IPR011110">
    <property type="entry name" value="Reg_prop"/>
</dbReference>
<evidence type="ECO:0000256" key="7">
    <source>
        <dbReference type="PROSITE-ProRule" id="PRU00169"/>
    </source>
</evidence>
<dbReference type="PRINTS" id="PR00344">
    <property type="entry name" value="BCTRLSENSOR"/>
</dbReference>
<proteinExistence type="predicted"/>
<evidence type="ECO:0000259" key="10">
    <source>
        <dbReference type="PROSITE" id="PS01124"/>
    </source>
</evidence>
<dbReference type="InterPro" id="IPR003594">
    <property type="entry name" value="HATPase_dom"/>
</dbReference>
<dbReference type="PANTHER" id="PTHR43547">
    <property type="entry name" value="TWO-COMPONENT HISTIDINE KINASE"/>
    <property type="match status" value="1"/>
</dbReference>
<dbReference type="CDD" id="cd17574">
    <property type="entry name" value="REC_OmpR"/>
    <property type="match status" value="1"/>
</dbReference>
<comment type="caution">
    <text evidence="13">The sequence shown here is derived from an EMBL/GenBank/DDBJ whole genome shotgun (WGS) entry which is preliminary data.</text>
</comment>
<dbReference type="PROSITE" id="PS50110">
    <property type="entry name" value="RESPONSE_REGULATORY"/>
    <property type="match status" value="1"/>
</dbReference>
<dbReference type="GO" id="GO:0043565">
    <property type="term" value="F:sequence-specific DNA binding"/>
    <property type="evidence" value="ECO:0007669"/>
    <property type="project" value="InterPro"/>
</dbReference>
<dbReference type="Pfam" id="PF07494">
    <property type="entry name" value="Reg_prop"/>
    <property type="match status" value="5"/>
</dbReference>
<feature type="signal peptide" evidence="9">
    <location>
        <begin position="1"/>
        <end position="24"/>
    </location>
</feature>
<dbReference type="SMART" id="SM00387">
    <property type="entry name" value="HATPase_c"/>
    <property type="match status" value="1"/>
</dbReference>
<comment type="catalytic activity">
    <reaction evidence="1">
        <text>ATP + protein L-histidine = ADP + protein N-phospho-L-histidine.</text>
        <dbReference type="EC" id="2.7.13.3"/>
    </reaction>
</comment>
<dbReference type="InterPro" id="IPR018060">
    <property type="entry name" value="HTH_AraC"/>
</dbReference>
<dbReference type="PANTHER" id="PTHR43547:SF2">
    <property type="entry name" value="HYBRID SIGNAL TRANSDUCTION HISTIDINE KINASE C"/>
    <property type="match status" value="1"/>
</dbReference>
<dbReference type="SUPFAM" id="SSF46689">
    <property type="entry name" value="Homeodomain-like"/>
    <property type="match status" value="1"/>
</dbReference>
<dbReference type="InterPro" id="IPR004358">
    <property type="entry name" value="Sig_transdc_His_kin-like_C"/>
</dbReference>
<dbReference type="InterPro" id="IPR011006">
    <property type="entry name" value="CheY-like_superfamily"/>
</dbReference>
<evidence type="ECO:0000256" key="9">
    <source>
        <dbReference type="SAM" id="SignalP"/>
    </source>
</evidence>
<dbReference type="Gene3D" id="1.10.287.130">
    <property type="match status" value="1"/>
</dbReference>
<dbReference type="InterPro" id="IPR013783">
    <property type="entry name" value="Ig-like_fold"/>
</dbReference>
<dbReference type="Gene3D" id="2.130.10.10">
    <property type="entry name" value="YVTN repeat-like/Quinoprotein amine dehydrogenase"/>
    <property type="match status" value="3"/>
</dbReference>
<dbReference type="InterPro" id="IPR036097">
    <property type="entry name" value="HisK_dim/P_sf"/>
</dbReference>
<dbReference type="EC" id="2.7.13.3" evidence="2"/>
<reference evidence="13 14" key="1">
    <citation type="submission" date="2018-03" db="EMBL/GenBank/DDBJ databases">
        <title>Genomic Encyclopedia of Archaeal and Bacterial Type Strains, Phase II (KMG-II): from individual species to whole genera.</title>
        <authorList>
            <person name="Goeker M."/>
        </authorList>
    </citation>
    <scope>NUCLEOTIDE SEQUENCE [LARGE SCALE GENOMIC DNA]</scope>
    <source>
        <strain evidence="13 14">DSM 28229</strain>
    </source>
</reference>
<dbReference type="PROSITE" id="PS00041">
    <property type="entry name" value="HTH_ARAC_FAMILY_1"/>
    <property type="match status" value="1"/>
</dbReference>
<dbReference type="InterPro" id="IPR036890">
    <property type="entry name" value="HATPase_C_sf"/>
</dbReference>
<dbReference type="InterPro" id="IPR018062">
    <property type="entry name" value="HTH_AraC-typ_CS"/>
</dbReference>
<dbReference type="Pfam" id="PF07495">
    <property type="entry name" value="Y_Y_Y"/>
    <property type="match status" value="1"/>
</dbReference>
<dbReference type="Gene3D" id="1.10.10.60">
    <property type="entry name" value="Homeodomain-like"/>
    <property type="match status" value="1"/>
</dbReference>
<keyword evidence="13" id="KW-0808">Transferase</keyword>
<feature type="domain" description="Response regulatory" evidence="12">
    <location>
        <begin position="1128"/>
        <end position="1243"/>
    </location>
</feature>
<organism evidence="13 14">
    <name type="scientific">Sediminitomix flava</name>
    <dbReference type="NCBI Taxonomy" id="379075"/>
    <lineage>
        <taxon>Bacteria</taxon>
        <taxon>Pseudomonadati</taxon>
        <taxon>Bacteroidota</taxon>
        <taxon>Cytophagia</taxon>
        <taxon>Cytophagales</taxon>
        <taxon>Flammeovirgaceae</taxon>
        <taxon>Sediminitomix</taxon>
    </lineage>
</organism>
<dbReference type="GO" id="GO:0000155">
    <property type="term" value="F:phosphorelay sensor kinase activity"/>
    <property type="evidence" value="ECO:0007669"/>
    <property type="project" value="InterPro"/>
</dbReference>
<evidence type="ECO:0000259" key="12">
    <source>
        <dbReference type="PROSITE" id="PS50110"/>
    </source>
</evidence>
<dbReference type="SUPFAM" id="SSF63829">
    <property type="entry name" value="Calcium-dependent phosphotriesterase"/>
    <property type="match status" value="3"/>
</dbReference>
<keyword evidence="8" id="KW-0175">Coiled coil</keyword>
<dbReference type="Gene3D" id="3.40.50.2300">
    <property type="match status" value="1"/>
</dbReference>
<dbReference type="InterPro" id="IPR005467">
    <property type="entry name" value="His_kinase_dom"/>
</dbReference>
<evidence type="ECO:0000256" key="1">
    <source>
        <dbReference type="ARBA" id="ARBA00000085"/>
    </source>
</evidence>
<feature type="modified residue" description="4-aspartylphosphate" evidence="7">
    <location>
        <position position="1176"/>
    </location>
</feature>
<dbReference type="Pfam" id="PF12833">
    <property type="entry name" value="HTH_18"/>
    <property type="match status" value="1"/>
</dbReference>
<dbReference type="RefSeq" id="WP_109616083.1">
    <property type="nucleotide sequence ID" value="NZ_QGDO01000001.1"/>
</dbReference>